<proteinExistence type="predicted"/>
<organism evidence="1 2">
    <name type="scientific">Flavobacterium succinicans</name>
    <dbReference type="NCBI Taxonomy" id="29536"/>
    <lineage>
        <taxon>Bacteria</taxon>
        <taxon>Pseudomonadati</taxon>
        <taxon>Bacteroidota</taxon>
        <taxon>Flavobacteriia</taxon>
        <taxon>Flavobacteriales</taxon>
        <taxon>Flavobacteriaceae</taxon>
        <taxon>Flavobacterium</taxon>
    </lineage>
</organism>
<dbReference type="OrthoDB" id="1435645at2"/>
<protein>
    <submittedName>
        <fullName evidence="1">Uncharacterized protein</fullName>
    </submittedName>
</protein>
<name>A0A199XQT2_9FLAO</name>
<keyword evidence="2" id="KW-1185">Reference proteome</keyword>
<dbReference type="RefSeq" id="WP_064715835.1">
    <property type="nucleotide sequence ID" value="NZ_JMTM01000053.1"/>
</dbReference>
<dbReference type="Proteomes" id="UP000093807">
    <property type="component" value="Unassembled WGS sequence"/>
</dbReference>
<comment type="caution">
    <text evidence="1">The sequence shown here is derived from an EMBL/GenBank/DDBJ whole genome shotgun (WGS) entry which is preliminary data.</text>
</comment>
<evidence type="ECO:0000313" key="2">
    <source>
        <dbReference type="Proteomes" id="UP000093807"/>
    </source>
</evidence>
<gene>
    <name evidence="1" type="ORF">FLB_20550</name>
</gene>
<sequence>MLSKGLRDKESTRIDHCLKQLHSLVLPPLDWNLDRKAALEGELKDFAMDLESLNVFSPEDLMVHLQRLHFDWNQMESFADFLIAFSAVSPFSFSEKALAIYRFIQKESKVFSFGINAKIAALTDINTNTK</sequence>
<evidence type="ECO:0000313" key="1">
    <source>
        <dbReference type="EMBL" id="OAZ03777.1"/>
    </source>
</evidence>
<dbReference type="EMBL" id="JMTM01000053">
    <property type="protein sequence ID" value="OAZ03777.1"/>
    <property type="molecule type" value="Genomic_DNA"/>
</dbReference>
<reference evidence="1 2" key="1">
    <citation type="submission" date="2016-06" db="EMBL/GenBank/DDBJ databases">
        <title>Draft genome sequence of Flavobacterium succinicans strain DD5b.</title>
        <authorList>
            <person name="Poehlein A."/>
            <person name="Daniel R."/>
            <person name="Simeonova D.D."/>
        </authorList>
    </citation>
    <scope>NUCLEOTIDE SEQUENCE [LARGE SCALE GENOMIC DNA]</scope>
    <source>
        <strain evidence="1 2">DD5b</strain>
    </source>
</reference>
<dbReference type="PATRIC" id="fig|29536.5.peg.2145"/>
<dbReference type="AlphaFoldDB" id="A0A199XQT2"/>
<accession>A0A199XQT2</accession>